<dbReference type="EMBL" id="UOEE01000125">
    <property type="protein sequence ID" value="VAV91369.1"/>
    <property type="molecule type" value="Genomic_DNA"/>
</dbReference>
<gene>
    <name evidence="1" type="ORF">MNBD_ALPHA06-1431</name>
</gene>
<accession>A0A3B0RHA5</accession>
<proteinExistence type="predicted"/>
<name>A0A3B0RHA5_9ZZZZ</name>
<sequence length="131" mass="14087">MLFLFNDVIFEIGQPADAIRSGELPVSAAEFSKLQTSEVTLLACEAVFADLQFPHTQPEKAAHMSVLLAAKTGANSILIGAPPQGAREPAEMGVRMAEVSMFTISHLYQLQLGGTLQSVHVHQAVWQNLTG</sequence>
<protein>
    <submittedName>
        <fullName evidence="1">Uncharacterized protein</fullName>
    </submittedName>
</protein>
<organism evidence="1">
    <name type="scientific">hydrothermal vent metagenome</name>
    <dbReference type="NCBI Taxonomy" id="652676"/>
    <lineage>
        <taxon>unclassified sequences</taxon>
        <taxon>metagenomes</taxon>
        <taxon>ecological metagenomes</taxon>
    </lineage>
</organism>
<dbReference type="AlphaFoldDB" id="A0A3B0RHA5"/>
<evidence type="ECO:0000313" key="1">
    <source>
        <dbReference type="EMBL" id="VAV91369.1"/>
    </source>
</evidence>
<reference evidence="1" key="1">
    <citation type="submission" date="2018-06" db="EMBL/GenBank/DDBJ databases">
        <authorList>
            <person name="Zhirakovskaya E."/>
        </authorList>
    </citation>
    <scope>NUCLEOTIDE SEQUENCE</scope>
</reference>